<sequence>MTNPDLLEAVARGMAIGAFAATGLALAASRKLAPMRWIGALFFVCAIAHVIDGWSGDRHPSKLIWALSVTGTGVFWLFAIGLFEDAPVPRPWRWLPILVAFGFWLAAVVSPPDVCVWIWKAFSIFSAAIVVHVLMVAWRGWRDDLVDQRRRLRAPLAAAAAGYVLIQAACDLGWPAAVRALDASLVQAFLLAGLGLGAGLALLRVEPLLVEQPTGTGQALSDTPRESLSLSPADRLVLVRLERAMTQDEVWRGEDLSIGALAALVGAPEHRLRKLINGMLGHRNFADYVNSRRIAAAKIALADPELALKSVSAIAYELGFASLGPFNRAFRAETGATPSAWRQQACAGAPRLRLVETGETAPNSNKSA</sequence>
<accession>A0A0P0NYT6</accession>
<dbReference type="InterPro" id="IPR018062">
    <property type="entry name" value="HTH_AraC-typ_CS"/>
</dbReference>
<dbReference type="PANTHER" id="PTHR43280">
    <property type="entry name" value="ARAC-FAMILY TRANSCRIPTIONAL REGULATOR"/>
    <property type="match status" value="1"/>
</dbReference>
<dbReference type="RefSeq" id="WP_062146227.1">
    <property type="nucleotide sequence ID" value="NZ_CP013002.1"/>
</dbReference>
<feature type="transmembrane region" description="Helical" evidence="4">
    <location>
        <begin position="35"/>
        <end position="51"/>
    </location>
</feature>
<feature type="transmembrane region" description="Helical" evidence="4">
    <location>
        <begin position="63"/>
        <end position="82"/>
    </location>
</feature>
<dbReference type="KEGG" id="chq:AQ619_08165"/>
<dbReference type="GO" id="GO:0003700">
    <property type="term" value="F:DNA-binding transcription factor activity"/>
    <property type="evidence" value="ECO:0007669"/>
    <property type="project" value="InterPro"/>
</dbReference>
<evidence type="ECO:0000256" key="2">
    <source>
        <dbReference type="ARBA" id="ARBA00023125"/>
    </source>
</evidence>
<keyword evidence="4" id="KW-0812">Transmembrane</keyword>
<keyword evidence="1" id="KW-0805">Transcription regulation</keyword>
<dbReference type="Proteomes" id="UP000056905">
    <property type="component" value="Chromosome"/>
</dbReference>
<dbReference type="PROSITE" id="PS01124">
    <property type="entry name" value="HTH_ARAC_FAMILY_2"/>
    <property type="match status" value="1"/>
</dbReference>
<feature type="domain" description="HTH araC/xylS-type" evidence="5">
    <location>
        <begin position="235"/>
        <end position="344"/>
    </location>
</feature>
<proteinExistence type="predicted"/>
<dbReference type="STRING" id="69395.AQ619_08165"/>
<dbReference type="Gene3D" id="1.10.10.60">
    <property type="entry name" value="Homeodomain-like"/>
    <property type="match status" value="1"/>
</dbReference>
<keyword evidence="4" id="KW-0472">Membrane</keyword>
<dbReference type="InterPro" id="IPR018060">
    <property type="entry name" value="HTH_AraC"/>
</dbReference>
<protein>
    <submittedName>
        <fullName evidence="6">AraC family transcriptional regulator</fullName>
    </submittedName>
</protein>
<feature type="transmembrane region" description="Helical" evidence="4">
    <location>
        <begin position="117"/>
        <end position="136"/>
    </location>
</feature>
<dbReference type="EMBL" id="CP013002">
    <property type="protein sequence ID" value="ALL13331.1"/>
    <property type="molecule type" value="Genomic_DNA"/>
</dbReference>
<feature type="transmembrane region" description="Helical" evidence="4">
    <location>
        <begin position="94"/>
        <end position="111"/>
    </location>
</feature>
<evidence type="ECO:0000313" key="6">
    <source>
        <dbReference type="EMBL" id="ALL13331.1"/>
    </source>
</evidence>
<keyword evidence="3" id="KW-0804">Transcription</keyword>
<dbReference type="PROSITE" id="PS00041">
    <property type="entry name" value="HTH_ARAC_FAMILY_1"/>
    <property type="match status" value="1"/>
</dbReference>
<keyword evidence="7" id="KW-1185">Reference proteome</keyword>
<evidence type="ECO:0000259" key="5">
    <source>
        <dbReference type="PROSITE" id="PS01124"/>
    </source>
</evidence>
<evidence type="ECO:0000256" key="4">
    <source>
        <dbReference type="SAM" id="Phobius"/>
    </source>
</evidence>
<dbReference type="GO" id="GO:0043565">
    <property type="term" value="F:sequence-specific DNA binding"/>
    <property type="evidence" value="ECO:0007669"/>
    <property type="project" value="InterPro"/>
</dbReference>
<feature type="transmembrane region" description="Helical" evidence="4">
    <location>
        <begin position="6"/>
        <end position="28"/>
    </location>
</feature>
<evidence type="ECO:0000256" key="3">
    <source>
        <dbReference type="ARBA" id="ARBA00023163"/>
    </source>
</evidence>
<keyword evidence="2" id="KW-0238">DNA-binding</keyword>
<feature type="transmembrane region" description="Helical" evidence="4">
    <location>
        <begin position="183"/>
        <end position="203"/>
    </location>
</feature>
<dbReference type="OrthoDB" id="5492415at2"/>
<reference evidence="6 7" key="1">
    <citation type="submission" date="2015-10" db="EMBL/GenBank/DDBJ databases">
        <title>Conservation of the essential genome among Caulobacter and Brevundimonas species.</title>
        <authorList>
            <person name="Scott D."/>
            <person name="Ely B."/>
        </authorList>
    </citation>
    <scope>NUCLEOTIDE SEQUENCE [LARGE SCALE GENOMIC DNA]</scope>
    <source>
        <strain evidence="6 7">CB4</strain>
    </source>
</reference>
<name>A0A0P0NYT6_9CAUL</name>
<evidence type="ECO:0000256" key="1">
    <source>
        <dbReference type="ARBA" id="ARBA00023015"/>
    </source>
</evidence>
<organism evidence="6 7">
    <name type="scientific">Caulobacter henricii</name>
    <dbReference type="NCBI Taxonomy" id="69395"/>
    <lineage>
        <taxon>Bacteria</taxon>
        <taxon>Pseudomonadati</taxon>
        <taxon>Pseudomonadota</taxon>
        <taxon>Alphaproteobacteria</taxon>
        <taxon>Caulobacterales</taxon>
        <taxon>Caulobacteraceae</taxon>
        <taxon>Caulobacter</taxon>
    </lineage>
</organism>
<dbReference type="PANTHER" id="PTHR43280:SF29">
    <property type="entry name" value="ARAC-FAMILY TRANSCRIPTIONAL REGULATOR"/>
    <property type="match status" value="1"/>
</dbReference>
<feature type="transmembrane region" description="Helical" evidence="4">
    <location>
        <begin position="156"/>
        <end position="177"/>
    </location>
</feature>
<dbReference type="InterPro" id="IPR009057">
    <property type="entry name" value="Homeodomain-like_sf"/>
</dbReference>
<dbReference type="SMART" id="SM00342">
    <property type="entry name" value="HTH_ARAC"/>
    <property type="match status" value="1"/>
</dbReference>
<keyword evidence="4" id="KW-1133">Transmembrane helix</keyword>
<evidence type="ECO:0000313" key="7">
    <source>
        <dbReference type="Proteomes" id="UP000056905"/>
    </source>
</evidence>
<dbReference type="SUPFAM" id="SSF46689">
    <property type="entry name" value="Homeodomain-like"/>
    <property type="match status" value="1"/>
</dbReference>
<gene>
    <name evidence="6" type="ORF">AQ619_08165</name>
</gene>
<dbReference type="Pfam" id="PF12833">
    <property type="entry name" value="HTH_18"/>
    <property type="match status" value="1"/>
</dbReference>
<dbReference type="AlphaFoldDB" id="A0A0P0NYT6"/>